<evidence type="ECO:0000259" key="1">
    <source>
        <dbReference type="PROSITE" id="PS50995"/>
    </source>
</evidence>
<evidence type="ECO:0000313" key="2">
    <source>
        <dbReference type="EMBL" id="GAA5171586.1"/>
    </source>
</evidence>
<feature type="domain" description="HTH marR-type" evidence="1">
    <location>
        <begin position="1"/>
        <end position="156"/>
    </location>
</feature>
<dbReference type="PANTHER" id="PTHR33164:SF99">
    <property type="entry name" value="MARR FAMILY REGULATORY PROTEIN"/>
    <property type="match status" value="1"/>
</dbReference>
<dbReference type="InterPro" id="IPR036388">
    <property type="entry name" value="WH-like_DNA-bd_sf"/>
</dbReference>
<dbReference type="InterPro" id="IPR039422">
    <property type="entry name" value="MarR/SlyA-like"/>
</dbReference>
<reference evidence="3" key="1">
    <citation type="journal article" date="2019" name="Int. J. Syst. Evol. Microbiol.">
        <title>The Global Catalogue of Microorganisms (GCM) 10K type strain sequencing project: providing services to taxonomists for standard genome sequencing and annotation.</title>
        <authorList>
            <consortium name="The Broad Institute Genomics Platform"/>
            <consortium name="The Broad Institute Genome Sequencing Center for Infectious Disease"/>
            <person name="Wu L."/>
            <person name="Ma J."/>
        </authorList>
    </citation>
    <scope>NUCLEOTIDE SEQUENCE [LARGE SCALE GENOMIC DNA]</scope>
    <source>
        <strain evidence="3">JCM 18054</strain>
    </source>
</reference>
<protein>
    <recommendedName>
        <fullName evidence="1">HTH marR-type domain-containing protein</fullName>
    </recommendedName>
</protein>
<gene>
    <name evidence="2" type="ORF">GCM10023214_51950</name>
</gene>
<name>A0ABP9R4B5_9PSEU</name>
<organism evidence="2 3">
    <name type="scientific">Amycolatopsis dongchuanensis</name>
    <dbReference type="NCBI Taxonomy" id="1070866"/>
    <lineage>
        <taxon>Bacteria</taxon>
        <taxon>Bacillati</taxon>
        <taxon>Actinomycetota</taxon>
        <taxon>Actinomycetes</taxon>
        <taxon>Pseudonocardiales</taxon>
        <taxon>Pseudonocardiaceae</taxon>
        <taxon>Amycolatopsis</taxon>
    </lineage>
</organism>
<proteinExistence type="predicted"/>
<sequence>MGARKPIRFGGMADGSWLSGRRRESWLSYLGAHTLVERVVERHLHDNAGVSHAEYEILSRLRAAGGRLRMGELASVVFSPGSRLNYRVTRLAGLGLVRREQHPVDRRGLYAVLTPEGTRFLDQVQPGYAEAARRAVGALTEEEFLELGRLSEKVFRALCDDSRSEVADSGAEGSGGQPGEH</sequence>
<dbReference type="Proteomes" id="UP001500192">
    <property type="component" value="Unassembled WGS sequence"/>
</dbReference>
<dbReference type="InterPro" id="IPR036390">
    <property type="entry name" value="WH_DNA-bd_sf"/>
</dbReference>
<dbReference type="PANTHER" id="PTHR33164">
    <property type="entry name" value="TRANSCRIPTIONAL REGULATOR, MARR FAMILY"/>
    <property type="match status" value="1"/>
</dbReference>
<accession>A0ABP9R4B5</accession>
<dbReference type="SUPFAM" id="SSF46785">
    <property type="entry name" value="Winged helix' DNA-binding domain"/>
    <property type="match status" value="1"/>
</dbReference>
<dbReference type="InterPro" id="IPR000835">
    <property type="entry name" value="HTH_MarR-typ"/>
</dbReference>
<evidence type="ECO:0000313" key="3">
    <source>
        <dbReference type="Proteomes" id="UP001500192"/>
    </source>
</evidence>
<comment type="caution">
    <text evidence="2">The sequence shown here is derived from an EMBL/GenBank/DDBJ whole genome shotgun (WGS) entry which is preliminary data.</text>
</comment>
<dbReference type="Gene3D" id="1.10.10.10">
    <property type="entry name" value="Winged helix-like DNA-binding domain superfamily/Winged helix DNA-binding domain"/>
    <property type="match status" value="1"/>
</dbReference>
<dbReference type="SMART" id="SM00347">
    <property type="entry name" value="HTH_MARR"/>
    <property type="match status" value="1"/>
</dbReference>
<keyword evidence="3" id="KW-1185">Reference proteome</keyword>
<dbReference type="Pfam" id="PF12802">
    <property type="entry name" value="MarR_2"/>
    <property type="match status" value="1"/>
</dbReference>
<dbReference type="PROSITE" id="PS50995">
    <property type="entry name" value="HTH_MARR_2"/>
    <property type="match status" value="1"/>
</dbReference>
<dbReference type="EMBL" id="BAABIB010000094">
    <property type="protein sequence ID" value="GAA5171586.1"/>
    <property type="molecule type" value="Genomic_DNA"/>
</dbReference>